<accession>A0A915IAD1</accession>
<dbReference type="AlphaFoldDB" id="A0A915IAD1"/>
<evidence type="ECO:0000313" key="2">
    <source>
        <dbReference type="WBParaSite" id="nRc.2.0.1.t11134-RA"/>
    </source>
</evidence>
<dbReference type="WBParaSite" id="nRc.2.0.1.t11134-RA">
    <property type="protein sequence ID" value="nRc.2.0.1.t11134-RA"/>
    <property type="gene ID" value="nRc.2.0.1.g11134"/>
</dbReference>
<keyword evidence="1" id="KW-1185">Reference proteome</keyword>
<proteinExistence type="predicted"/>
<evidence type="ECO:0000313" key="1">
    <source>
        <dbReference type="Proteomes" id="UP000887565"/>
    </source>
</evidence>
<dbReference type="Proteomes" id="UP000887565">
    <property type="component" value="Unplaced"/>
</dbReference>
<name>A0A915IAD1_ROMCU</name>
<reference evidence="2" key="1">
    <citation type="submission" date="2022-11" db="UniProtKB">
        <authorList>
            <consortium name="WormBaseParasite"/>
        </authorList>
    </citation>
    <scope>IDENTIFICATION</scope>
</reference>
<organism evidence="1 2">
    <name type="scientific">Romanomermis culicivorax</name>
    <name type="common">Nematode worm</name>
    <dbReference type="NCBI Taxonomy" id="13658"/>
    <lineage>
        <taxon>Eukaryota</taxon>
        <taxon>Metazoa</taxon>
        <taxon>Ecdysozoa</taxon>
        <taxon>Nematoda</taxon>
        <taxon>Enoplea</taxon>
        <taxon>Dorylaimia</taxon>
        <taxon>Mermithida</taxon>
        <taxon>Mermithoidea</taxon>
        <taxon>Mermithidae</taxon>
        <taxon>Romanomermis</taxon>
    </lineage>
</organism>
<protein>
    <submittedName>
        <fullName evidence="2">Uncharacterized protein</fullName>
    </submittedName>
</protein>
<sequence>MSLSFAVGAANKSDSKKNRKDYYCYRCCLLSELKIVSSISPAILRSNGEADTSKTAVWAVFQEILLKDLDSGRGMY</sequence>